<dbReference type="STRING" id="525904.Tter_0367"/>
<proteinExistence type="predicted"/>
<reference evidence="2" key="1">
    <citation type="journal article" date="2010" name="Stand. Genomic Sci.">
        <title>Complete genome sequence of 'Thermobaculum terrenum' type strain (YNP1).</title>
        <authorList>
            <person name="Kiss H."/>
            <person name="Cleland D."/>
            <person name="Lapidus A."/>
            <person name="Lucas S."/>
            <person name="Glavina Del Rio T."/>
            <person name="Nolan M."/>
            <person name="Tice H."/>
            <person name="Han C."/>
            <person name="Goodwin L."/>
            <person name="Pitluck S."/>
            <person name="Liolios K."/>
            <person name="Ivanova N."/>
            <person name="Mavromatis K."/>
            <person name="Ovchinnikova G."/>
            <person name="Pati A."/>
            <person name="Chen A."/>
            <person name="Palaniappan K."/>
            <person name="Land M."/>
            <person name="Hauser L."/>
            <person name="Chang Y."/>
            <person name="Jeffries C."/>
            <person name="Lu M."/>
            <person name="Brettin T."/>
            <person name="Detter J."/>
            <person name="Goker M."/>
            <person name="Tindall B."/>
            <person name="Beck B."/>
            <person name="McDermott T."/>
            <person name="Woyke T."/>
            <person name="Bristow J."/>
            <person name="Eisen J."/>
            <person name="Markowitz V."/>
            <person name="Hugenholtz P."/>
            <person name="Kyrpides N."/>
            <person name="Klenk H."/>
            <person name="Cheng J."/>
        </authorList>
    </citation>
    <scope>NUCLEOTIDE SEQUENCE [LARGE SCALE GENOMIC DNA]</scope>
    <source>
        <strain evidence="2">ATCC BAA-798 / YNP1</strain>
    </source>
</reference>
<dbReference type="RefSeq" id="WP_012874324.1">
    <property type="nucleotide sequence ID" value="NC_013525.1"/>
</dbReference>
<gene>
    <name evidence="1" type="ordered locus">Tter_0367</name>
</gene>
<name>D1CED3_THET1</name>
<evidence type="ECO:0000313" key="1">
    <source>
        <dbReference type="EMBL" id="ACZ41289.1"/>
    </source>
</evidence>
<protein>
    <recommendedName>
        <fullName evidence="3">PsbP C-terminal domain-containing protein</fullName>
    </recommendedName>
</protein>
<sequence length="223" mass="24037">MKHLLSGLLAILIATCWACSPLGFLTQGSGSSKVHLPTPTGFSSPAAVVTPTTNSPASTPSVIPSATPSKVISSSIAFESKIYNYTLKLPAGWYGVSGGISSAGVRGDVFYPRKPGVEAYITVFAEDLNPGVNLDSYVDASVNNISRIAGVRVQRLGDYRGGLISGQWLAWTDFSKSPEVFYIRQLVWVYGSKAWVMTLRSKDKNLSNYISVLEFMAATWRAE</sequence>
<keyword evidence="2" id="KW-1185">Reference proteome</keyword>
<dbReference type="Proteomes" id="UP000000323">
    <property type="component" value="Chromosome 1"/>
</dbReference>
<evidence type="ECO:0000313" key="2">
    <source>
        <dbReference type="Proteomes" id="UP000000323"/>
    </source>
</evidence>
<evidence type="ECO:0008006" key="3">
    <source>
        <dbReference type="Google" id="ProtNLM"/>
    </source>
</evidence>
<dbReference type="EMBL" id="CP001825">
    <property type="protein sequence ID" value="ACZ41289.1"/>
    <property type="molecule type" value="Genomic_DNA"/>
</dbReference>
<dbReference type="HOGENOM" id="CLU_1239665_0_0_0"/>
<dbReference type="AlphaFoldDB" id="D1CED3"/>
<dbReference type="KEGG" id="ttr:Tter_0367"/>
<accession>D1CED3</accession>
<organism evidence="1 2">
    <name type="scientific">Thermobaculum terrenum (strain ATCC BAA-798 / CCMEE 7001 / YNP1)</name>
    <dbReference type="NCBI Taxonomy" id="525904"/>
    <lineage>
        <taxon>Bacteria</taxon>
        <taxon>Bacillati</taxon>
        <taxon>Chloroflexota</taxon>
        <taxon>Chloroflexia</taxon>
        <taxon>Candidatus Thermobaculales</taxon>
        <taxon>Candidatus Thermobaculaceae</taxon>
        <taxon>Thermobaculum</taxon>
    </lineage>
</organism>